<dbReference type="OrthoDB" id="17244at10239"/>
<evidence type="ECO:0000313" key="2">
    <source>
        <dbReference type="Proteomes" id="UP000223738"/>
    </source>
</evidence>
<sequence length="110" mass="13217">MSEVVDPKQFLLDEWNKGSWDDCRIRRQIFFGYFHEDWEPLDNDPDFCQDSKYQHAENVLEHIPTGRTFKVYASRSGSYHTDWYYSFDNDPVEVQKVVKTVTVESWEIVK</sequence>
<dbReference type="Proteomes" id="UP000223738">
    <property type="component" value="Segment"/>
</dbReference>
<accession>A0A1S5R1R6</accession>
<evidence type="ECO:0000313" key="1">
    <source>
        <dbReference type="EMBL" id="ANA49339.1"/>
    </source>
</evidence>
<keyword evidence="2" id="KW-1185">Reference proteome</keyword>
<reference evidence="1 2" key="1">
    <citation type="submission" date="2016-03" db="EMBL/GenBank/DDBJ databases">
        <title>Characterization of pf16 and phiPMW: Two novel phages infecting Pseudomonas putida PpG1.</title>
        <authorList>
            <person name="Magill D.J."/>
            <person name="Krylov V.N."/>
            <person name="Allen C.C.R."/>
            <person name="McGrath J.W."/>
            <person name="Quinn J.P."/>
            <person name="Kulakov L.A."/>
        </authorList>
    </citation>
    <scope>NUCLEOTIDE SEQUENCE [LARGE SCALE GENOMIC DNA]</scope>
</reference>
<protein>
    <submittedName>
        <fullName evidence="1">Uncharacterized protein</fullName>
    </submittedName>
</protein>
<organism evidence="1 2">
    <name type="scientific">Pseudomonas phage phiPMW</name>
    <dbReference type="NCBI Taxonomy" id="1815582"/>
    <lineage>
        <taxon>Viruses</taxon>
        <taxon>Duplodnaviria</taxon>
        <taxon>Heunggongvirae</taxon>
        <taxon>Uroviricota</taxon>
        <taxon>Caudoviricetes</taxon>
        <taxon>Plaisancevirus</taxon>
        <taxon>Plaisancevirus PMW</taxon>
    </lineage>
</organism>
<name>A0A1S5R1R6_9CAUD</name>
<dbReference type="EMBL" id="KU862660">
    <property type="protein sequence ID" value="ANA49339.1"/>
    <property type="molecule type" value="Genomic_DNA"/>
</dbReference>
<proteinExistence type="predicted"/>
<gene>
    <name evidence="1" type="ORF">PMW_214</name>
</gene>